<feature type="domain" description="PET" evidence="8">
    <location>
        <begin position="40"/>
        <end position="148"/>
    </location>
</feature>
<dbReference type="FunFam" id="2.10.110.10:FF:000005">
    <property type="entry name" value="Testin isoform 1"/>
    <property type="match status" value="1"/>
</dbReference>
<evidence type="ECO:0000259" key="8">
    <source>
        <dbReference type="PROSITE" id="PS51303"/>
    </source>
</evidence>
<evidence type="ECO:0000256" key="5">
    <source>
        <dbReference type="PROSITE-ProRule" id="PRU00125"/>
    </source>
</evidence>
<keyword evidence="2" id="KW-0677">Repeat</keyword>
<dbReference type="CDD" id="cd09340">
    <property type="entry name" value="LIM1_Testin_like"/>
    <property type="match status" value="1"/>
</dbReference>
<sequence length="530" mass="60043">MSERVRRRRLEASDPFAPQLTSSRRAQGGLSPASRIRIAADAHRHSTSDDDSGCALDEYAWIPKGVKPNMIHEYFRCLPENKIPYVGSPGEKWRQRQSRYQLPAQDSDVRYCEDLSSEEADTLRMFERTRKTECLGSGVIQYTPVEVKCEKCTRRLEEGEISVMAARTQKRYHPGCFRCQTCDMLLVDLIYFAHEHQIYCGRHHAEQIKPRCAKCDEIIFGDECLEAEGRSWHFHHFQCAQCNDVLADQKYMQKANKPVCLKCFHSSSSTFSCTTCRLSFSSDTPHMSQGDLHWHASAECFCCCVCSKNLLGVKYSRVGESLYCGYQTCGGEDEELLEEDRLGSPRRKLPQKSTKVVKIPASPRVAPRQSHVQHNLATTSMMMLQKPSIVVPTQSRHDRPKPPQRAPPPPPSENIYETVLPCSSQNSPIFDKKYGREMPTSPSHNNYYSKTPNKMLTGFPELEGYSTSSSSDSEDEQLYISNIREAASLSRVHSGSKKSTRRTLKTEPMMMSGGGVRMAKKKKSSRCTVS</sequence>
<keyword evidence="3 5" id="KW-0862">Zinc</keyword>
<evidence type="ECO:0000259" key="7">
    <source>
        <dbReference type="PROSITE" id="PS50023"/>
    </source>
</evidence>
<feature type="compositionally biased region" description="Basic residues" evidence="6">
    <location>
        <begin position="494"/>
        <end position="503"/>
    </location>
</feature>
<dbReference type="CDD" id="cd09341">
    <property type="entry name" value="LIM2_Testin_like"/>
    <property type="match status" value="1"/>
</dbReference>
<dbReference type="STRING" id="135651.G0P4E9"/>
<dbReference type="InterPro" id="IPR033723">
    <property type="entry name" value="PET_prickle"/>
</dbReference>
<dbReference type="HOGENOM" id="CLU_025413_0_0_1"/>
<feature type="region of interest" description="Disordered" evidence="6">
    <location>
        <begin position="489"/>
        <end position="530"/>
    </location>
</feature>
<evidence type="ECO:0000313" key="10">
    <source>
        <dbReference type="Proteomes" id="UP000008068"/>
    </source>
</evidence>
<evidence type="ECO:0000256" key="1">
    <source>
        <dbReference type="ARBA" id="ARBA00022723"/>
    </source>
</evidence>
<keyword evidence="10" id="KW-1185">Reference proteome</keyword>
<keyword evidence="1 5" id="KW-0479">Metal-binding</keyword>
<dbReference type="AlphaFoldDB" id="G0P4E9"/>
<dbReference type="PANTHER" id="PTHR24211:SF20">
    <property type="entry name" value="PROTEIN ESPINAS-RELATED"/>
    <property type="match status" value="1"/>
</dbReference>
<feature type="domain" description="LIM zinc-binding" evidence="7">
    <location>
        <begin position="210"/>
        <end position="270"/>
    </location>
</feature>
<dbReference type="Pfam" id="PF00412">
    <property type="entry name" value="LIM"/>
    <property type="match status" value="2"/>
</dbReference>
<dbReference type="PROSITE" id="PS50023">
    <property type="entry name" value="LIM_DOMAIN_2"/>
    <property type="match status" value="2"/>
</dbReference>
<evidence type="ECO:0000256" key="6">
    <source>
        <dbReference type="SAM" id="MobiDB-lite"/>
    </source>
</evidence>
<dbReference type="InterPro" id="IPR047120">
    <property type="entry name" value="Pk/Esn/Tes"/>
</dbReference>
<evidence type="ECO:0000313" key="9">
    <source>
        <dbReference type="EMBL" id="EGT44707.1"/>
    </source>
</evidence>
<dbReference type="InterPro" id="IPR001781">
    <property type="entry name" value="Znf_LIM"/>
</dbReference>
<dbReference type="SMART" id="SM00132">
    <property type="entry name" value="LIM"/>
    <property type="match status" value="3"/>
</dbReference>
<dbReference type="OrthoDB" id="10069167at2759"/>
<organism evidence="10">
    <name type="scientific">Caenorhabditis brenneri</name>
    <name type="common">Nematode worm</name>
    <dbReference type="NCBI Taxonomy" id="135651"/>
    <lineage>
        <taxon>Eukaryota</taxon>
        <taxon>Metazoa</taxon>
        <taxon>Ecdysozoa</taxon>
        <taxon>Nematoda</taxon>
        <taxon>Chromadorea</taxon>
        <taxon>Rhabditida</taxon>
        <taxon>Rhabditina</taxon>
        <taxon>Rhabditomorpha</taxon>
        <taxon>Rhabditoidea</taxon>
        <taxon>Rhabditidae</taxon>
        <taxon>Peloderinae</taxon>
        <taxon>Caenorhabditis</taxon>
    </lineage>
</organism>
<evidence type="ECO:0000256" key="2">
    <source>
        <dbReference type="ARBA" id="ARBA00022737"/>
    </source>
</evidence>
<dbReference type="InParanoid" id="G0P4E9"/>
<feature type="domain" description="LIM zinc-binding" evidence="7">
    <location>
        <begin position="147"/>
        <end position="209"/>
    </location>
</feature>
<dbReference type="GO" id="GO:0008270">
    <property type="term" value="F:zinc ion binding"/>
    <property type="evidence" value="ECO:0007669"/>
    <property type="project" value="InterPro"/>
</dbReference>
<name>G0P4E9_CAEBE</name>
<dbReference type="SUPFAM" id="SSF57716">
    <property type="entry name" value="Glucocorticoid receptor-like (DNA-binding domain)"/>
    <property type="match status" value="2"/>
</dbReference>
<dbReference type="InterPro" id="IPR010442">
    <property type="entry name" value="PET_domain"/>
</dbReference>
<protein>
    <submittedName>
        <fullName evidence="9">Uncharacterized protein</fullName>
    </submittedName>
</protein>
<evidence type="ECO:0000256" key="4">
    <source>
        <dbReference type="ARBA" id="ARBA00023038"/>
    </source>
</evidence>
<proteinExistence type="predicted"/>
<dbReference type="Pfam" id="PF06297">
    <property type="entry name" value="PET"/>
    <property type="match status" value="1"/>
</dbReference>
<dbReference type="PANTHER" id="PTHR24211">
    <property type="entry name" value="LIM DOMAIN-CONTAINING PROTEIN"/>
    <property type="match status" value="1"/>
</dbReference>
<dbReference type="EMBL" id="GL380061">
    <property type="protein sequence ID" value="EGT44707.1"/>
    <property type="molecule type" value="Genomic_DNA"/>
</dbReference>
<reference evidence="10" key="1">
    <citation type="submission" date="2011-07" db="EMBL/GenBank/DDBJ databases">
        <authorList>
            <consortium name="Caenorhabditis brenneri Sequencing and Analysis Consortium"/>
            <person name="Wilson R.K."/>
        </authorList>
    </citation>
    <scope>NUCLEOTIDE SEQUENCE [LARGE SCALE GENOMIC DNA]</scope>
    <source>
        <strain evidence="10">PB2801</strain>
    </source>
</reference>
<feature type="region of interest" description="Disordered" evidence="6">
    <location>
        <begin position="391"/>
        <end position="415"/>
    </location>
</feature>
<dbReference type="PROSITE" id="PS51303">
    <property type="entry name" value="PET"/>
    <property type="match status" value="1"/>
</dbReference>
<keyword evidence="4 5" id="KW-0440">LIM domain</keyword>
<gene>
    <name evidence="9" type="ORF">CAEBREN_29241</name>
</gene>
<dbReference type="Proteomes" id="UP000008068">
    <property type="component" value="Unassembled WGS sequence"/>
</dbReference>
<feature type="compositionally biased region" description="Pro residues" evidence="6">
    <location>
        <begin position="403"/>
        <end position="412"/>
    </location>
</feature>
<feature type="compositionally biased region" description="Basic residues" evidence="6">
    <location>
        <begin position="518"/>
        <end position="530"/>
    </location>
</feature>
<dbReference type="eggNOG" id="KOG1704">
    <property type="taxonomic scope" value="Eukaryota"/>
</dbReference>
<accession>G0P4E9</accession>
<feature type="region of interest" description="Disordered" evidence="6">
    <location>
        <begin position="1"/>
        <end position="32"/>
    </location>
</feature>
<dbReference type="CDD" id="cd09827">
    <property type="entry name" value="PET_Prickle"/>
    <property type="match status" value="1"/>
</dbReference>
<evidence type="ECO:0000256" key="3">
    <source>
        <dbReference type="ARBA" id="ARBA00022833"/>
    </source>
</evidence>
<feature type="region of interest" description="Disordered" evidence="6">
    <location>
        <begin position="340"/>
        <end position="371"/>
    </location>
</feature>
<dbReference type="Gene3D" id="2.10.110.10">
    <property type="entry name" value="Cysteine Rich Protein"/>
    <property type="match status" value="3"/>
</dbReference>
<dbReference type="FunCoup" id="G0P4E9">
    <property type="interactions" value="92"/>
</dbReference>
<dbReference type="PROSITE" id="PS00478">
    <property type="entry name" value="LIM_DOMAIN_1"/>
    <property type="match status" value="1"/>
</dbReference>